<organism evidence="1 2">
    <name type="scientific">Yinghuangia aomiensis</name>
    <dbReference type="NCBI Taxonomy" id="676205"/>
    <lineage>
        <taxon>Bacteria</taxon>
        <taxon>Bacillati</taxon>
        <taxon>Actinomycetota</taxon>
        <taxon>Actinomycetes</taxon>
        <taxon>Kitasatosporales</taxon>
        <taxon>Streptomycetaceae</taxon>
        <taxon>Yinghuangia</taxon>
    </lineage>
</organism>
<reference evidence="2" key="1">
    <citation type="journal article" date="2019" name="Int. J. Syst. Evol. Microbiol.">
        <title>The Global Catalogue of Microorganisms (GCM) 10K type strain sequencing project: providing services to taxonomists for standard genome sequencing and annotation.</title>
        <authorList>
            <consortium name="The Broad Institute Genomics Platform"/>
            <consortium name="The Broad Institute Genome Sequencing Center for Infectious Disease"/>
            <person name="Wu L."/>
            <person name="Ma J."/>
        </authorList>
    </citation>
    <scope>NUCLEOTIDE SEQUENCE [LARGE SCALE GENOMIC DNA]</scope>
    <source>
        <strain evidence="2">JCM 17986</strain>
    </source>
</reference>
<keyword evidence="2" id="KW-1185">Reference proteome</keyword>
<dbReference type="RefSeq" id="WP_345674123.1">
    <property type="nucleotide sequence ID" value="NZ_BAABHS010000003.1"/>
</dbReference>
<evidence type="ECO:0000313" key="2">
    <source>
        <dbReference type="Proteomes" id="UP001500466"/>
    </source>
</evidence>
<accession>A0ABP9GSW1</accession>
<dbReference type="EMBL" id="BAABHS010000003">
    <property type="protein sequence ID" value="GAA4951853.1"/>
    <property type="molecule type" value="Genomic_DNA"/>
</dbReference>
<dbReference type="Proteomes" id="UP001500466">
    <property type="component" value="Unassembled WGS sequence"/>
</dbReference>
<name>A0ABP9GSW1_9ACTN</name>
<protein>
    <submittedName>
        <fullName evidence="1">Uncharacterized protein</fullName>
    </submittedName>
</protein>
<evidence type="ECO:0000313" key="1">
    <source>
        <dbReference type="EMBL" id="GAA4951853.1"/>
    </source>
</evidence>
<sequence>MHVGEQPVPGDLVGVLSWDSDGGAGAIRARMVGVWPTMASEIVALLRVVAAVEILDGRTTAWTQTMANPEGARGR</sequence>
<proteinExistence type="predicted"/>
<gene>
    <name evidence="1" type="ORF">GCM10023205_11070</name>
</gene>
<comment type="caution">
    <text evidence="1">The sequence shown here is derived from an EMBL/GenBank/DDBJ whole genome shotgun (WGS) entry which is preliminary data.</text>
</comment>